<keyword evidence="1" id="KW-0812">Transmembrane</keyword>
<organism evidence="2 3">
    <name type="scientific">Aminobacter carboxidus</name>
    <dbReference type="NCBI Taxonomy" id="376165"/>
    <lineage>
        <taxon>Bacteria</taxon>
        <taxon>Pseudomonadati</taxon>
        <taxon>Pseudomonadota</taxon>
        <taxon>Alphaproteobacteria</taxon>
        <taxon>Hyphomicrobiales</taxon>
        <taxon>Phyllobacteriaceae</taxon>
        <taxon>Aminobacter</taxon>
    </lineage>
</organism>
<sequence length="63" mass="7019">MTIASTSPDNEMRRELNRRLSIIADPKYDDPARADISGREIGIWFAVTLAILTITIAMWIGGN</sequence>
<evidence type="ECO:0000313" key="2">
    <source>
        <dbReference type="EMBL" id="MBE1207396.1"/>
    </source>
</evidence>
<name>A0ABR9GUR0_9HYPH</name>
<dbReference type="RefSeq" id="WP_192568238.1">
    <property type="nucleotide sequence ID" value="NZ_JACZEP010000010.1"/>
</dbReference>
<keyword evidence="3" id="KW-1185">Reference proteome</keyword>
<comment type="caution">
    <text evidence="2">The sequence shown here is derived from an EMBL/GenBank/DDBJ whole genome shotgun (WGS) entry which is preliminary data.</text>
</comment>
<evidence type="ECO:0000313" key="3">
    <source>
        <dbReference type="Proteomes" id="UP000598227"/>
    </source>
</evidence>
<proteinExistence type="predicted"/>
<protein>
    <submittedName>
        <fullName evidence="2">Uncharacterized protein</fullName>
    </submittedName>
</protein>
<reference evidence="2 3" key="1">
    <citation type="submission" date="2020-09" db="EMBL/GenBank/DDBJ databases">
        <title>Draft Genome Sequence of Aminobacter carboxidus type strain DSM 1086, a soil Gram-negative carboxydobacterium.</title>
        <authorList>
            <person name="Turrini P."/>
            <person name="Tescari M."/>
            <person name="Artuso I."/>
            <person name="Lugli G.A."/>
            <person name="Frangipani E."/>
            <person name="Ventura M."/>
            <person name="Visca P."/>
        </authorList>
    </citation>
    <scope>NUCLEOTIDE SEQUENCE [LARGE SCALE GENOMIC DNA]</scope>
    <source>
        <strain evidence="2 3">DSM 1086</strain>
    </source>
</reference>
<accession>A0ABR9GUR0</accession>
<keyword evidence="1" id="KW-1133">Transmembrane helix</keyword>
<feature type="transmembrane region" description="Helical" evidence="1">
    <location>
        <begin position="41"/>
        <end position="60"/>
    </location>
</feature>
<gene>
    <name evidence="2" type="ORF">IHE39_24155</name>
</gene>
<keyword evidence="1" id="KW-0472">Membrane</keyword>
<evidence type="ECO:0000256" key="1">
    <source>
        <dbReference type="SAM" id="Phobius"/>
    </source>
</evidence>
<dbReference type="EMBL" id="JACZEP010000010">
    <property type="protein sequence ID" value="MBE1207396.1"/>
    <property type="molecule type" value="Genomic_DNA"/>
</dbReference>
<dbReference type="Proteomes" id="UP000598227">
    <property type="component" value="Unassembled WGS sequence"/>
</dbReference>